<keyword evidence="2" id="KW-0732">Signal</keyword>
<dbReference type="AlphaFoldDB" id="C3ZE94"/>
<feature type="signal peptide" evidence="2">
    <location>
        <begin position="1"/>
        <end position="21"/>
    </location>
</feature>
<feature type="chain" id="PRO_5002936714" description="Resistance to inhibitors of cholinesterase protein 3 N-terminal domain-containing protein" evidence="2">
    <location>
        <begin position="22"/>
        <end position="146"/>
    </location>
</feature>
<evidence type="ECO:0000256" key="2">
    <source>
        <dbReference type="SAM" id="SignalP"/>
    </source>
</evidence>
<reference evidence="3" key="1">
    <citation type="journal article" date="2008" name="Nature">
        <title>The amphioxus genome and the evolution of the chordate karyotype.</title>
        <authorList>
            <consortium name="US DOE Joint Genome Institute (JGI-PGF)"/>
            <person name="Putnam N.H."/>
            <person name="Butts T."/>
            <person name="Ferrier D.E.K."/>
            <person name="Furlong R.F."/>
            <person name="Hellsten U."/>
            <person name="Kawashima T."/>
            <person name="Robinson-Rechavi M."/>
            <person name="Shoguchi E."/>
            <person name="Terry A."/>
            <person name="Yu J.-K."/>
            <person name="Benito-Gutierrez E.L."/>
            <person name="Dubchak I."/>
            <person name="Garcia-Fernandez J."/>
            <person name="Gibson-Brown J.J."/>
            <person name="Grigoriev I.V."/>
            <person name="Horton A.C."/>
            <person name="de Jong P.J."/>
            <person name="Jurka J."/>
            <person name="Kapitonov V.V."/>
            <person name="Kohara Y."/>
            <person name="Kuroki Y."/>
            <person name="Lindquist E."/>
            <person name="Lucas S."/>
            <person name="Osoegawa K."/>
            <person name="Pennacchio L.A."/>
            <person name="Salamov A.A."/>
            <person name="Satou Y."/>
            <person name="Sauka-Spengler T."/>
            <person name="Schmutz J."/>
            <person name="Shin-I T."/>
            <person name="Toyoda A."/>
            <person name="Bronner-Fraser M."/>
            <person name="Fujiyama A."/>
            <person name="Holland L.Z."/>
            <person name="Holland P.W.H."/>
            <person name="Satoh N."/>
            <person name="Rokhsar D.S."/>
        </authorList>
    </citation>
    <scope>NUCLEOTIDE SEQUENCE [LARGE SCALE GENOMIC DNA]</scope>
    <source>
        <strain evidence="3">S238N-H82</strain>
        <tissue evidence="3">Testes</tissue>
    </source>
</reference>
<feature type="coiled-coil region" evidence="1">
    <location>
        <begin position="49"/>
        <end position="141"/>
    </location>
</feature>
<sequence>MRVFLLIAALLLATAVLMTESRSRRRRSRGGRRRSRFRRRGYVAGDGDFEKREEKLQNARDMLENLMNDVEEGAFLDMGKGQDQEMEGADGDTFEKKMATYQETEDELDEENDAVEEDAALGLMEDELEELQEEVEEVIGNLGGTK</sequence>
<dbReference type="InParanoid" id="C3ZE94"/>
<evidence type="ECO:0000313" key="3">
    <source>
        <dbReference type="EMBL" id="EEN49050.1"/>
    </source>
</evidence>
<protein>
    <recommendedName>
        <fullName evidence="4">Resistance to inhibitors of cholinesterase protein 3 N-terminal domain-containing protein</fullName>
    </recommendedName>
</protein>
<dbReference type="EMBL" id="GG666612">
    <property type="protein sequence ID" value="EEN49050.1"/>
    <property type="molecule type" value="Genomic_DNA"/>
</dbReference>
<gene>
    <name evidence="3" type="ORF">BRAFLDRAFT_120700</name>
</gene>
<proteinExistence type="predicted"/>
<accession>C3ZE94</accession>
<evidence type="ECO:0000256" key="1">
    <source>
        <dbReference type="SAM" id="Coils"/>
    </source>
</evidence>
<name>C3ZE94_BRAFL</name>
<keyword evidence="1" id="KW-0175">Coiled coil</keyword>
<evidence type="ECO:0008006" key="4">
    <source>
        <dbReference type="Google" id="ProtNLM"/>
    </source>
</evidence>
<organism>
    <name type="scientific">Branchiostoma floridae</name>
    <name type="common">Florida lancelet</name>
    <name type="synonym">Amphioxus</name>
    <dbReference type="NCBI Taxonomy" id="7739"/>
    <lineage>
        <taxon>Eukaryota</taxon>
        <taxon>Metazoa</taxon>
        <taxon>Chordata</taxon>
        <taxon>Cephalochordata</taxon>
        <taxon>Leptocardii</taxon>
        <taxon>Amphioxiformes</taxon>
        <taxon>Branchiostomatidae</taxon>
        <taxon>Branchiostoma</taxon>
    </lineage>
</organism>